<feature type="domain" description="T6SS Phospholipase effector Tle1-like catalytic" evidence="2">
    <location>
        <begin position="28"/>
        <end position="297"/>
    </location>
</feature>
<gene>
    <name evidence="3" type="ORF">HUO14_12150</name>
</gene>
<dbReference type="InterPro" id="IPR029058">
    <property type="entry name" value="AB_hydrolase_fold"/>
</dbReference>
<dbReference type="PANTHER" id="PTHR33840">
    <property type="match status" value="1"/>
</dbReference>
<evidence type="ECO:0000313" key="4">
    <source>
        <dbReference type="Proteomes" id="UP000652427"/>
    </source>
</evidence>
<organism evidence="3 4">
    <name type="scientific">Parasphingorhabdus flavimaris</name>
    <dbReference type="NCBI Taxonomy" id="266812"/>
    <lineage>
        <taxon>Bacteria</taxon>
        <taxon>Pseudomonadati</taxon>
        <taxon>Pseudomonadota</taxon>
        <taxon>Alphaproteobacteria</taxon>
        <taxon>Sphingomonadales</taxon>
        <taxon>Sphingomonadaceae</taxon>
        <taxon>Parasphingorhabdus</taxon>
    </lineage>
</organism>
<protein>
    <submittedName>
        <fullName evidence="3">DUF2235 domain-containing protein</fullName>
    </submittedName>
</protein>
<dbReference type="EMBL" id="JABWMH010000003">
    <property type="protein sequence ID" value="NVD28643.1"/>
    <property type="molecule type" value="Genomic_DNA"/>
</dbReference>
<reference evidence="3 4" key="1">
    <citation type="submission" date="2020-06" db="EMBL/GenBank/DDBJ databases">
        <authorList>
            <person name="Kim S.-J."/>
            <person name="Park S.-J."/>
        </authorList>
    </citation>
    <scope>NUCLEOTIDE SEQUENCE [LARGE SCALE GENOMIC DNA]</scope>
    <source>
        <strain evidence="3 4">SW-151</strain>
    </source>
</reference>
<dbReference type="Proteomes" id="UP000652427">
    <property type="component" value="Unassembled WGS sequence"/>
</dbReference>
<sequence length="401" mass="45824">MPSRPRVGAKPETKSTKSKPARKSFAPRNLVIMLDGTGNELGRNLSNVLKLYRIAQKSQQQLVYYSPGVGTISRISPWQRFRQKLVGVLGLAFGFGLDENVLGAYRFLVENYQNGDRIYLFGFSRGAWTARVLAGFIHLIGLLEPEQINMSDSALGTYKKAAKDNQLDLAWHFARVIGARRVPIELIGLWETVASVLVPRPDRFWIPSLETLPYTLQNPSVARFRHALAIDERRRMFRVAKWNDPQKFEPNPFNKSMTKNQDIKQVWFAGVHSDVGGGYPEKESALSKYPLVWMAEEAKKAGLKISTQMLNHLAYGKPRKGSKHQYEPPSPTGMLHRSLTAGWWVLEIIPKNIRHREWKRWSLLWHYVPWAEPRLIGEAEIHPSVDERKNALPVYRPVNAP</sequence>
<accession>A0ABX2N4L0</accession>
<comment type="caution">
    <text evidence="3">The sequence shown here is derived from an EMBL/GenBank/DDBJ whole genome shotgun (WGS) entry which is preliminary data.</text>
</comment>
<dbReference type="PANTHER" id="PTHR33840:SF1">
    <property type="entry name" value="TLE1 PHOSPHOLIPASE DOMAIN-CONTAINING PROTEIN"/>
    <property type="match status" value="1"/>
</dbReference>
<evidence type="ECO:0000313" key="3">
    <source>
        <dbReference type="EMBL" id="NVD28643.1"/>
    </source>
</evidence>
<dbReference type="InterPro" id="IPR018712">
    <property type="entry name" value="Tle1-like_cat"/>
</dbReference>
<name>A0ABX2N4L0_9SPHN</name>
<evidence type="ECO:0000259" key="2">
    <source>
        <dbReference type="Pfam" id="PF09994"/>
    </source>
</evidence>
<dbReference type="Pfam" id="PF09994">
    <property type="entry name" value="T6SS_Tle1-like_cat"/>
    <property type="match status" value="1"/>
</dbReference>
<dbReference type="SUPFAM" id="SSF53474">
    <property type="entry name" value="alpha/beta-Hydrolases"/>
    <property type="match status" value="1"/>
</dbReference>
<proteinExistence type="predicted"/>
<keyword evidence="4" id="KW-1185">Reference proteome</keyword>
<feature type="region of interest" description="Disordered" evidence="1">
    <location>
        <begin position="1"/>
        <end position="22"/>
    </location>
</feature>
<evidence type="ECO:0000256" key="1">
    <source>
        <dbReference type="SAM" id="MobiDB-lite"/>
    </source>
</evidence>